<dbReference type="Gene3D" id="2.40.50.140">
    <property type="entry name" value="Nucleic acid-binding proteins"/>
    <property type="match status" value="1"/>
</dbReference>
<dbReference type="CDD" id="cd04488">
    <property type="entry name" value="RecG_wedge_OBF"/>
    <property type="match status" value="1"/>
</dbReference>
<evidence type="ECO:0000313" key="2">
    <source>
        <dbReference type="Proteomes" id="UP000318336"/>
    </source>
</evidence>
<dbReference type="RefSeq" id="WP_236022287.1">
    <property type="nucleotide sequence ID" value="NZ_CAJTBP010000001.1"/>
</dbReference>
<gene>
    <name evidence="1" type="ORF">FB554_1109</name>
</gene>
<sequence length="130" mass="14349">MPTRHEAGWRKVLGRLTRPDEQLEAEEKRETSAQLGGTPICDVHDRELAQVCGEVRAVSVRPRSDQVPALVVDLDDGSQAMRLVWLGRRHIAGIEPGRYLKASGRVCVKGGVPTIFNPTYELKTGGRPPQ</sequence>
<reference evidence="1 2" key="1">
    <citation type="submission" date="2019-06" db="EMBL/GenBank/DDBJ databases">
        <title>Sequencing the genomes of 1000 actinobacteria strains.</title>
        <authorList>
            <person name="Klenk H.-P."/>
        </authorList>
    </citation>
    <scope>NUCLEOTIDE SEQUENCE [LARGE SCALE GENOMIC DNA]</scope>
    <source>
        <strain evidence="1 2">DSM 24617</strain>
    </source>
</reference>
<evidence type="ECO:0000313" key="1">
    <source>
        <dbReference type="EMBL" id="TQL32976.1"/>
    </source>
</evidence>
<organism evidence="1 2">
    <name type="scientific">Barrientosiimonas humi</name>
    <dbReference type="NCBI Taxonomy" id="999931"/>
    <lineage>
        <taxon>Bacteria</taxon>
        <taxon>Bacillati</taxon>
        <taxon>Actinomycetota</taxon>
        <taxon>Actinomycetes</taxon>
        <taxon>Micrococcales</taxon>
        <taxon>Dermacoccaceae</taxon>
        <taxon>Barrientosiimonas</taxon>
    </lineage>
</organism>
<keyword evidence="2" id="KW-1185">Reference proteome</keyword>
<proteinExistence type="predicted"/>
<accession>A0A542XB54</accession>
<name>A0A542XB54_9MICO</name>
<dbReference type="SUPFAM" id="SSF50249">
    <property type="entry name" value="Nucleic acid-binding proteins"/>
    <property type="match status" value="1"/>
</dbReference>
<dbReference type="AlphaFoldDB" id="A0A542XB54"/>
<evidence type="ECO:0008006" key="3">
    <source>
        <dbReference type="Google" id="ProtNLM"/>
    </source>
</evidence>
<comment type="caution">
    <text evidence="1">The sequence shown here is derived from an EMBL/GenBank/DDBJ whole genome shotgun (WGS) entry which is preliminary data.</text>
</comment>
<dbReference type="InterPro" id="IPR012340">
    <property type="entry name" value="NA-bd_OB-fold"/>
</dbReference>
<protein>
    <recommendedName>
        <fullName evidence="3">ATP-dependent DNA helicase RecG</fullName>
    </recommendedName>
</protein>
<dbReference type="Proteomes" id="UP000318336">
    <property type="component" value="Unassembled WGS sequence"/>
</dbReference>
<dbReference type="EMBL" id="VFOK01000001">
    <property type="protein sequence ID" value="TQL32976.1"/>
    <property type="molecule type" value="Genomic_DNA"/>
</dbReference>